<protein>
    <submittedName>
        <fullName evidence="2">Metallophosphoesterase</fullName>
    </submittedName>
</protein>
<accession>A0ABZ1CN43</accession>
<sequence length="255" mass="28885">MVFFKSYPPNTHGADFVVGDLHGHGAELLDALERLGFDRSRDRLFCTGDLIDRGPDSFGTLKLITEPWFYFVRGNHEDDLPLFLEYQYAAPYGEAAARETGQDWIYRLSEEDLAYLRAVLLPKIQDAPLVLRVEGESGFWMAHADRGVFGSYGDPLPLVDDARLPFVTDDNQMEALLWSRRLLRQVPRQELTDRGAYLAVPGMEWETGVGLTFAGHSYVQKPVLHRSHFFLDTGAGTTPRGRLTVLRAQDQELRP</sequence>
<gene>
    <name evidence="2" type="ORF">VA613_06945</name>
</gene>
<evidence type="ECO:0000313" key="3">
    <source>
        <dbReference type="Proteomes" id="UP001334732"/>
    </source>
</evidence>
<dbReference type="EMBL" id="CP141769">
    <property type="protein sequence ID" value="WRS40609.1"/>
    <property type="molecule type" value="Genomic_DNA"/>
</dbReference>
<name>A0ABZ1CN43_9PROT</name>
<dbReference type="InterPro" id="IPR029052">
    <property type="entry name" value="Metallo-depent_PP-like"/>
</dbReference>
<dbReference type="PANTHER" id="PTHR42850">
    <property type="entry name" value="METALLOPHOSPHOESTERASE"/>
    <property type="match status" value="1"/>
</dbReference>
<keyword evidence="3" id="KW-1185">Reference proteome</keyword>
<evidence type="ECO:0000259" key="1">
    <source>
        <dbReference type="PROSITE" id="PS00125"/>
    </source>
</evidence>
<dbReference type="PROSITE" id="PS00125">
    <property type="entry name" value="SER_THR_PHOSPHATASE"/>
    <property type="match status" value="1"/>
</dbReference>
<dbReference type="PANTHER" id="PTHR42850:SF4">
    <property type="entry name" value="ZINC-DEPENDENT ENDOPOLYPHOSPHATASE"/>
    <property type="match status" value="1"/>
</dbReference>
<dbReference type="InterPro" id="IPR006186">
    <property type="entry name" value="Ser/Thr-sp_prot-phosphatase"/>
</dbReference>
<dbReference type="RefSeq" id="WP_324781136.1">
    <property type="nucleotide sequence ID" value="NZ_CP141769.1"/>
</dbReference>
<dbReference type="Proteomes" id="UP001334732">
    <property type="component" value="Chromosome"/>
</dbReference>
<reference evidence="2 3" key="1">
    <citation type="submission" date="2023-12" db="EMBL/GenBank/DDBJ databases">
        <title>Thiobacillus sedimentum sp. nov., a chemolithoautotrophic sulfur-oxidizing bacterium isolated from freshwater sediment.</title>
        <authorList>
            <person name="Luo J."/>
            <person name="Dai C."/>
        </authorList>
    </citation>
    <scope>NUCLEOTIDE SEQUENCE [LARGE SCALE GENOMIC DNA]</scope>
    <source>
        <strain evidence="2 3">SCUT-2</strain>
    </source>
</reference>
<evidence type="ECO:0000313" key="2">
    <source>
        <dbReference type="EMBL" id="WRS40609.1"/>
    </source>
</evidence>
<dbReference type="InterPro" id="IPR004843">
    <property type="entry name" value="Calcineurin-like_PHP"/>
</dbReference>
<dbReference type="Pfam" id="PF00149">
    <property type="entry name" value="Metallophos"/>
    <property type="match status" value="1"/>
</dbReference>
<dbReference type="SUPFAM" id="SSF56300">
    <property type="entry name" value="Metallo-dependent phosphatases"/>
    <property type="match status" value="1"/>
</dbReference>
<feature type="domain" description="Serine/threonine specific protein phosphatases" evidence="1">
    <location>
        <begin position="72"/>
        <end position="77"/>
    </location>
</feature>
<dbReference type="InterPro" id="IPR050126">
    <property type="entry name" value="Ap4A_hydrolase"/>
</dbReference>
<dbReference type="Gene3D" id="3.60.21.10">
    <property type="match status" value="1"/>
</dbReference>
<proteinExistence type="predicted"/>
<organism evidence="2 3">
    <name type="scientific">Thiobacillus sedimenti</name>
    <dbReference type="NCBI Taxonomy" id="3110231"/>
    <lineage>
        <taxon>Bacteria</taxon>
        <taxon>Pseudomonadati</taxon>
        <taxon>Pseudomonadota</taxon>
        <taxon>Betaproteobacteria</taxon>
        <taxon>Nitrosomonadales</taxon>
        <taxon>Thiobacillaceae</taxon>
        <taxon>Thiobacillus</taxon>
    </lineage>
</organism>